<evidence type="ECO:0000313" key="2">
    <source>
        <dbReference type="Proteomes" id="UP001186974"/>
    </source>
</evidence>
<gene>
    <name evidence="1" type="ORF">LTS18_014836</name>
</gene>
<proteinExistence type="predicted"/>
<organism evidence="1 2">
    <name type="scientific">Coniosporium uncinatum</name>
    <dbReference type="NCBI Taxonomy" id="93489"/>
    <lineage>
        <taxon>Eukaryota</taxon>
        <taxon>Fungi</taxon>
        <taxon>Dikarya</taxon>
        <taxon>Ascomycota</taxon>
        <taxon>Pezizomycotina</taxon>
        <taxon>Dothideomycetes</taxon>
        <taxon>Dothideomycetes incertae sedis</taxon>
        <taxon>Coniosporium</taxon>
    </lineage>
</organism>
<keyword evidence="2" id="KW-1185">Reference proteome</keyword>
<feature type="non-terminal residue" evidence="1">
    <location>
        <position position="1"/>
    </location>
</feature>
<reference evidence="1" key="1">
    <citation type="submission" date="2024-09" db="EMBL/GenBank/DDBJ databases">
        <title>Black Yeasts Isolated from many extreme environments.</title>
        <authorList>
            <person name="Coleine C."/>
            <person name="Stajich J.E."/>
            <person name="Selbmann L."/>
        </authorList>
    </citation>
    <scope>NUCLEOTIDE SEQUENCE</scope>
    <source>
        <strain evidence="1">CCFEE 5737</strain>
    </source>
</reference>
<name>A0ACC3DGM0_9PEZI</name>
<accession>A0ACC3DGM0</accession>
<comment type="caution">
    <text evidence="1">The sequence shown here is derived from an EMBL/GenBank/DDBJ whole genome shotgun (WGS) entry which is preliminary data.</text>
</comment>
<protein>
    <submittedName>
        <fullName evidence="1">Uncharacterized protein</fullName>
    </submittedName>
</protein>
<evidence type="ECO:0000313" key="1">
    <source>
        <dbReference type="EMBL" id="KAK3071559.1"/>
    </source>
</evidence>
<dbReference type="Proteomes" id="UP001186974">
    <property type="component" value="Unassembled WGS sequence"/>
</dbReference>
<sequence length="127" mass="13583">ALGRLLTGNNTTISIAHRLSTIKRSDHIIVIGNDGRVAEEGTYRALSNNPDGAFSKLMEWQLTSEGGRAASTKRLDGKVSEQEKINAGLAEGEGEGEDAVDAEATKERKGDVTATEAVAERTRTTDR</sequence>
<dbReference type="EMBL" id="JAWDJW010004827">
    <property type="protein sequence ID" value="KAK3071559.1"/>
    <property type="molecule type" value="Genomic_DNA"/>
</dbReference>